<dbReference type="Gene3D" id="3.40.850.10">
    <property type="entry name" value="Kinesin motor domain"/>
    <property type="match status" value="1"/>
</dbReference>
<evidence type="ECO:0000256" key="9">
    <source>
        <dbReference type="PROSITE-ProRule" id="PRU00283"/>
    </source>
</evidence>
<dbReference type="SMART" id="SM00129">
    <property type="entry name" value="KISc"/>
    <property type="match status" value="1"/>
</dbReference>
<dbReference type="InterPro" id="IPR001752">
    <property type="entry name" value="Kinesin_motor_dom"/>
</dbReference>
<keyword evidence="7 9" id="KW-0505">Motor protein</keyword>
<keyword evidence="3" id="KW-0493">Microtubule</keyword>
<evidence type="ECO:0000256" key="3">
    <source>
        <dbReference type="ARBA" id="ARBA00022701"/>
    </source>
</evidence>
<sequence length="671" mass="75383">MNNSVTNNKSTHAKRRADSNPSTKRQQQRPRLDMNQAPRIPVRSTLASRSNHNSPTTSTTQRLSNISASSIASSSRLSNASVNSNSSRISAASSPSTKSMSATTKARKPTIDKTKKPIPTWDTKGRLNQLQAQLTETSEEVNEIEKLQQDLESSLQSKDSMLREAMQKVTDLERTIQETEDRHQDELDKIREKFVSKNRELIYSNERRKKQFAGFESELSNAEFEYRQAERAIEDEERENTTLKTQKRQVEGSLAELDAATRNKRLKKKSLMSALTAAEEKSETLSNQIESKSRYIHELQKSLLENEKLRRKDHDKLQELKGNIRVFCRVRPAVNSKTEPNLINARFFGDDNESMELTEQTSSTLGKTITKTHTFTFDRVFSPEASQKDCFEEISQLVQSALDGFNVCIFAYGQTGSGKTFTMQGPTFATEETSGMIPRAVQQIYEVVQQLKQFGWEYKMEGQFLEIYNETINDLLGNSSNYGKIKHEIHHEKNGKTSVTEMTSVVLDSPSKVKLMLRKANQNRATGATNMNERSSRSHSVFTLQLTGHNAATGETTAGILNLIDLAGSERLSMSGSTGDRLRETQAINKSLSCLGDVIHALINNKEGGHIPYRNSKLTWLLRHSLGGNCKTLMFVNVSPLMEHFGESLCSLRFATKVNSCQVGTAKKVVK</sequence>
<dbReference type="InterPro" id="IPR027640">
    <property type="entry name" value="Kinesin-like_fam"/>
</dbReference>
<evidence type="ECO:0000256" key="11">
    <source>
        <dbReference type="SAM" id="MobiDB-lite"/>
    </source>
</evidence>
<keyword evidence="6 10" id="KW-0175">Coiled coil</keyword>
<dbReference type="GO" id="GO:0005524">
    <property type="term" value="F:ATP binding"/>
    <property type="evidence" value="ECO:0007669"/>
    <property type="project" value="UniProtKB-UniRule"/>
</dbReference>
<feature type="compositionally biased region" description="Polar residues" evidence="11">
    <location>
        <begin position="45"/>
        <end position="63"/>
    </location>
</feature>
<dbReference type="GO" id="GO:0090307">
    <property type="term" value="P:mitotic spindle assembly"/>
    <property type="evidence" value="ECO:0007669"/>
    <property type="project" value="UniProtKB-ARBA"/>
</dbReference>
<dbReference type="SUPFAM" id="SSF52540">
    <property type="entry name" value="P-loop containing nucleoside triphosphate hydrolases"/>
    <property type="match status" value="1"/>
</dbReference>
<evidence type="ECO:0000256" key="1">
    <source>
        <dbReference type="ARBA" id="ARBA00004245"/>
    </source>
</evidence>
<dbReference type="EMBL" id="JASEJX010000013">
    <property type="protein sequence ID" value="KAK4517115.1"/>
    <property type="molecule type" value="Genomic_DNA"/>
</dbReference>
<comment type="caution">
    <text evidence="13">The sequence shown here is derived from an EMBL/GenBank/DDBJ whole genome shotgun (WGS) entry which is preliminary data.</text>
</comment>
<dbReference type="GO" id="GO:0005874">
    <property type="term" value="C:microtubule"/>
    <property type="evidence" value="ECO:0007669"/>
    <property type="project" value="UniProtKB-KW"/>
</dbReference>
<feature type="region of interest" description="Disordered" evidence="11">
    <location>
        <begin position="1"/>
        <end position="122"/>
    </location>
</feature>
<evidence type="ECO:0000256" key="6">
    <source>
        <dbReference type="ARBA" id="ARBA00023054"/>
    </source>
</evidence>
<evidence type="ECO:0000256" key="8">
    <source>
        <dbReference type="ARBA" id="ARBA00023212"/>
    </source>
</evidence>
<evidence type="ECO:0000313" key="13">
    <source>
        <dbReference type="EMBL" id="KAK4517115.1"/>
    </source>
</evidence>
<dbReference type="Pfam" id="PF00225">
    <property type="entry name" value="Kinesin"/>
    <property type="match status" value="1"/>
</dbReference>
<dbReference type="RefSeq" id="XP_064683781.1">
    <property type="nucleotide sequence ID" value="XM_064819861.1"/>
</dbReference>
<dbReference type="InterPro" id="IPR036961">
    <property type="entry name" value="Kinesin_motor_dom_sf"/>
</dbReference>
<evidence type="ECO:0000259" key="12">
    <source>
        <dbReference type="PROSITE" id="PS50067"/>
    </source>
</evidence>
<dbReference type="PROSITE" id="PS50067">
    <property type="entry name" value="KINESIN_MOTOR_2"/>
    <property type="match status" value="1"/>
</dbReference>
<reference evidence="13 14" key="1">
    <citation type="submission" date="2022-11" db="EMBL/GenBank/DDBJ databases">
        <title>Mucor velutinosus strain NIH1002 WGS.</title>
        <authorList>
            <person name="Subramanian P."/>
            <person name="Mullikin J.C."/>
            <person name="Segre J.A."/>
            <person name="Zelazny A.M."/>
        </authorList>
    </citation>
    <scope>NUCLEOTIDE SEQUENCE [LARGE SCALE GENOMIC DNA]</scope>
    <source>
        <strain evidence="13 14">NIH1002</strain>
    </source>
</reference>
<dbReference type="PANTHER" id="PTHR47972">
    <property type="entry name" value="KINESIN-LIKE PROTEIN KLP-3"/>
    <property type="match status" value="1"/>
</dbReference>
<keyword evidence="5 9" id="KW-0067">ATP-binding</keyword>
<evidence type="ECO:0000256" key="4">
    <source>
        <dbReference type="ARBA" id="ARBA00022741"/>
    </source>
</evidence>
<feature type="coiled-coil region" evidence="10">
    <location>
        <begin position="127"/>
        <end position="288"/>
    </location>
</feature>
<dbReference type="PRINTS" id="PR00380">
    <property type="entry name" value="KINESINHEAVY"/>
</dbReference>
<gene>
    <name evidence="13" type="ORF">ATC70_000445</name>
</gene>
<protein>
    <recommendedName>
        <fullName evidence="12">Kinesin motor domain-containing protein</fullName>
    </recommendedName>
</protein>
<dbReference type="Proteomes" id="UP001304243">
    <property type="component" value="Unassembled WGS sequence"/>
</dbReference>
<comment type="similarity">
    <text evidence="9">Belongs to the TRAFAC class myosin-kinesin ATPase superfamily. Kinesin family.</text>
</comment>
<evidence type="ECO:0000256" key="10">
    <source>
        <dbReference type="SAM" id="Coils"/>
    </source>
</evidence>
<organism evidence="13 14">
    <name type="scientific">Mucor velutinosus</name>
    <dbReference type="NCBI Taxonomy" id="708070"/>
    <lineage>
        <taxon>Eukaryota</taxon>
        <taxon>Fungi</taxon>
        <taxon>Fungi incertae sedis</taxon>
        <taxon>Mucoromycota</taxon>
        <taxon>Mucoromycotina</taxon>
        <taxon>Mucoromycetes</taxon>
        <taxon>Mucorales</taxon>
        <taxon>Mucorineae</taxon>
        <taxon>Mucoraceae</taxon>
        <taxon>Mucor</taxon>
    </lineage>
</organism>
<accession>A0AAN7HU05</accession>
<dbReference type="GO" id="GO:0008017">
    <property type="term" value="F:microtubule binding"/>
    <property type="evidence" value="ECO:0007669"/>
    <property type="project" value="InterPro"/>
</dbReference>
<feature type="binding site" evidence="9">
    <location>
        <begin position="413"/>
        <end position="420"/>
    </location>
    <ligand>
        <name>ATP</name>
        <dbReference type="ChEBI" id="CHEBI:30616"/>
    </ligand>
</feature>
<dbReference type="GO" id="GO:0007018">
    <property type="term" value="P:microtubule-based movement"/>
    <property type="evidence" value="ECO:0007669"/>
    <property type="project" value="InterPro"/>
</dbReference>
<feature type="domain" description="Kinesin motor" evidence="12">
    <location>
        <begin position="323"/>
        <end position="661"/>
    </location>
</feature>
<name>A0AAN7HU05_9FUNG</name>
<dbReference type="PANTHER" id="PTHR47972:SF45">
    <property type="entry name" value="PROTEIN CLARET SEGREGATIONAL"/>
    <property type="match status" value="1"/>
</dbReference>
<dbReference type="GO" id="GO:0003777">
    <property type="term" value="F:microtubule motor activity"/>
    <property type="evidence" value="ECO:0007669"/>
    <property type="project" value="InterPro"/>
</dbReference>
<feature type="compositionally biased region" description="Low complexity" evidence="11">
    <location>
        <begin position="64"/>
        <end position="104"/>
    </location>
</feature>
<dbReference type="FunFam" id="3.40.850.10:FF:000065">
    <property type="entry name" value="Kinesin-like protein"/>
    <property type="match status" value="1"/>
</dbReference>
<evidence type="ECO:0000256" key="5">
    <source>
        <dbReference type="ARBA" id="ARBA00022840"/>
    </source>
</evidence>
<dbReference type="GeneID" id="89944147"/>
<proteinExistence type="inferred from homology"/>
<dbReference type="AlphaFoldDB" id="A0AAN7HU05"/>
<keyword evidence="14" id="KW-1185">Reference proteome</keyword>
<keyword evidence="4 9" id="KW-0547">Nucleotide-binding</keyword>
<keyword evidence="8" id="KW-0206">Cytoskeleton</keyword>
<evidence type="ECO:0000313" key="14">
    <source>
        <dbReference type="Proteomes" id="UP001304243"/>
    </source>
</evidence>
<evidence type="ECO:0000256" key="2">
    <source>
        <dbReference type="ARBA" id="ARBA00022490"/>
    </source>
</evidence>
<feature type="compositionally biased region" description="Polar residues" evidence="11">
    <location>
        <begin position="1"/>
        <end position="10"/>
    </location>
</feature>
<keyword evidence="2" id="KW-0963">Cytoplasm</keyword>
<comment type="subcellular location">
    <subcellularLocation>
        <location evidence="1">Cytoplasm</location>
        <location evidence="1">Cytoskeleton</location>
    </subcellularLocation>
</comment>
<dbReference type="CDD" id="cd01366">
    <property type="entry name" value="KISc_C_terminal"/>
    <property type="match status" value="1"/>
</dbReference>
<evidence type="ECO:0000256" key="7">
    <source>
        <dbReference type="ARBA" id="ARBA00023175"/>
    </source>
</evidence>
<dbReference type="InterPro" id="IPR027417">
    <property type="entry name" value="P-loop_NTPase"/>
</dbReference>